<name>A0AA38WHU2_9ASTR</name>
<dbReference type="EMBL" id="JARYMX010000002">
    <property type="protein sequence ID" value="KAJ9561452.1"/>
    <property type="molecule type" value="Genomic_DNA"/>
</dbReference>
<evidence type="ECO:0000313" key="3">
    <source>
        <dbReference type="Proteomes" id="UP001172457"/>
    </source>
</evidence>
<gene>
    <name evidence="2" type="ORF">OSB04_006612</name>
</gene>
<organism evidence="2 3">
    <name type="scientific">Centaurea solstitialis</name>
    <name type="common">yellow star-thistle</name>
    <dbReference type="NCBI Taxonomy" id="347529"/>
    <lineage>
        <taxon>Eukaryota</taxon>
        <taxon>Viridiplantae</taxon>
        <taxon>Streptophyta</taxon>
        <taxon>Embryophyta</taxon>
        <taxon>Tracheophyta</taxon>
        <taxon>Spermatophyta</taxon>
        <taxon>Magnoliopsida</taxon>
        <taxon>eudicotyledons</taxon>
        <taxon>Gunneridae</taxon>
        <taxon>Pentapetalae</taxon>
        <taxon>asterids</taxon>
        <taxon>campanulids</taxon>
        <taxon>Asterales</taxon>
        <taxon>Asteraceae</taxon>
        <taxon>Carduoideae</taxon>
        <taxon>Cardueae</taxon>
        <taxon>Centaureinae</taxon>
        <taxon>Centaurea</taxon>
    </lineage>
</organism>
<comment type="caution">
    <text evidence="2">The sequence shown here is derived from an EMBL/GenBank/DDBJ whole genome shotgun (WGS) entry which is preliminary data.</text>
</comment>
<evidence type="ECO:0000313" key="2">
    <source>
        <dbReference type="EMBL" id="KAJ9561452.1"/>
    </source>
</evidence>
<dbReference type="InterPro" id="IPR012337">
    <property type="entry name" value="RNaseH-like_sf"/>
</dbReference>
<accession>A0AA38WHU2</accession>
<protein>
    <recommendedName>
        <fullName evidence="1">HAT C-terminal dimerisation domain-containing protein</fullName>
    </recommendedName>
</protein>
<dbReference type="AlphaFoldDB" id="A0AA38WHU2"/>
<keyword evidence="3" id="KW-1185">Reference proteome</keyword>
<dbReference type="InterPro" id="IPR055298">
    <property type="entry name" value="AtLOH3-like"/>
</dbReference>
<dbReference type="GO" id="GO:0046983">
    <property type="term" value="F:protein dimerization activity"/>
    <property type="evidence" value="ECO:0007669"/>
    <property type="project" value="InterPro"/>
</dbReference>
<dbReference type="Pfam" id="PF05699">
    <property type="entry name" value="Dimer_Tnp_hAT"/>
    <property type="match status" value="1"/>
</dbReference>
<proteinExistence type="predicted"/>
<dbReference type="PANTHER" id="PTHR11697:SF231">
    <property type="entry name" value="TTF-TYPE DOMAIN-CONTAINING PROTEIN"/>
    <property type="match status" value="1"/>
</dbReference>
<sequence>MKDEKWDDLLYCVKSFCQVRNIDIPDLSSSYFSRGARARNKHSDHTLDHHYRVDIFYEAINCQLMELDHRFSDSTMEMFRLASTLDPKNAHEPFRSLDVCQLVEKFYPEDFSDHEKTILKMKLQHYVIDVVQHEVYKKLTCIGELCQWLVRTRRETTFDLIYRLICLLLTLPVSTATIERSFSAMNIVKTRVRNKMDDEFLNDSLLLFIEREVAEKISLEEIVEDFKAAKDRRIPTCTCCSVTHLQFKTDNSKGVNETFSYNNNWQQSIGMSHMKSFMDEDVKHLLVGMKFKDVLSKAPNW</sequence>
<evidence type="ECO:0000259" key="1">
    <source>
        <dbReference type="Pfam" id="PF05699"/>
    </source>
</evidence>
<dbReference type="PANTHER" id="PTHR11697">
    <property type="entry name" value="GENERAL TRANSCRIPTION FACTOR 2-RELATED ZINC FINGER PROTEIN"/>
    <property type="match status" value="1"/>
</dbReference>
<dbReference type="Proteomes" id="UP001172457">
    <property type="component" value="Chromosome 2"/>
</dbReference>
<dbReference type="SUPFAM" id="SSF53098">
    <property type="entry name" value="Ribonuclease H-like"/>
    <property type="match status" value="1"/>
</dbReference>
<reference evidence="2" key="1">
    <citation type="submission" date="2023-03" db="EMBL/GenBank/DDBJ databases">
        <title>Chromosome-scale reference genome and RAD-based genetic map of yellow starthistle (Centaurea solstitialis) reveal putative structural variation and QTLs associated with invader traits.</title>
        <authorList>
            <person name="Reatini B."/>
            <person name="Cang F.A."/>
            <person name="Jiang Q."/>
            <person name="Mckibben M.T.W."/>
            <person name="Barker M.S."/>
            <person name="Rieseberg L.H."/>
            <person name="Dlugosch K.M."/>
        </authorList>
    </citation>
    <scope>NUCLEOTIDE SEQUENCE</scope>
    <source>
        <strain evidence="2">CAN-66</strain>
        <tissue evidence="2">Leaf</tissue>
    </source>
</reference>
<feature type="domain" description="HAT C-terminal dimerisation" evidence="1">
    <location>
        <begin position="144"/>
        <end position="212"/>
    </location>
</feature>
<dbReference type="InterPro" id="IPR008906">
    <property type="entry name" value="HATC_C_dom"/>
</dbReference>